<dbReference type="PANTHER" id="PTHR47784:SF5">
    <property type="entry name" value="STEROL UPTAKE CONTROL PROTEIN 2"/>
    <property type="match status" value="1"/>
</dbReference>
<evidence type="ECO:0000313" key="4">
    <source>
        <dbReference type="Proteomes" id="UP001321749"/>
    </source>
</evidence>
<organism evidence="3 4">
    <name type="scientific">Cladorrhinum samala</name>
    <dbReference type="NCBI Taxonomy" id="585594"/>
    <lineage>
        <taxon>Eukaryota</taxon>
        <taxon>Fungi</taxon>
        <taxon>Dikarya</taxon>
        <taxon>Ascomycota</taxon>
        <taxon>Pezizomycotina</taxon>
        <taxon>Sordariomycetes</taxon>
        <taxon>Sordariomycetidae</taxon>
        <taxon>Sordariales</taxon>
        <taxon>Podosporaceae</taxon>
        <taxon>Cladorrhinum</taxon>
    </lineage>
</organism>
<evidence type="ECO:0000259" key="2">
    <source>
        <dbReference type="PROSITE" id="PS50048"/>
    </source>
</evidence>
<evidence type="ECO:0000256" key="1">
    <source>
        <dbReference type="ARBA" id="ARBA00023242"/>
    </source>
</evidence>
<dbReference type="InterPro" id="IPR001138">
    <property type="entry name" value="Zn2Cys6_DnaBD"/>
</dbReference>
<dbReference type="Gene3D" id="4.10.240.10">
    <property type="entry name" value="Zn(2)-C6 fungal-type DNA-binding domain"/>
    <property type="match status" value="1"/>
</dbReference>
<dbReference type="Pfam" id="PF00172">
    <property type="entry name" value="Zn_clus"/>
    <property type="match status" value="1"/>
</dbReference>
<accession>A0AAV9HX39</accession>
<dbReference type="PRINTS" id="PR00755">
    <property type="entry name" value="AFLATOXINBRP"/>
</dbReference>
<dbReference type="CDD" id="cd00067">
    <property type="entry name" value="GAL4"/>
    <property type="match status" value="1"/>
</dbReference>
<reference evidence="3" key="1">
    <citation type="journal article" date="2023" name="Mol. Phylogenet. Evol.">
        <title>Genome-scale phylogeny and comparative genomics of the fungal order Sordariales.</title>
        <authorList>
            <person name="Hensen N."/>
            <person name="Bonometti L."/>
            <person name="Westerberg I."/>
            <person name="Brannstrom I.O."/>
            <person name="Guillou S."/>
            <person name="Cros-Aarteil S."/>
            <person name="Calhoun S."/>
            <person name="Haridas S."/>
            <person name="Kuo A."/>
            <person name="Mondo S."/>
            <person name="Pangilinan J."/>
            <person name="Riley R."/>
            <person name="LaButti K."/>
            <person name="Andreopoulos B."/>
            <person name="Lipzen A."/>
            <person name="Chen C."/>
            <person name="Yan M."/>
            <person name="Daum C."/>
            <person name="Ng V."/>
            <person name="Clum A."/>
            <person name="Steindorff A."/>
            <person name="Ohm R.A."/>
            <person name="Martin F."/>
            <person name="Silar P."/>
            <person name="Natvig D.O."/>
            <person name="Lalanne C."/>
            <person name="Gautier V."/>
            <person name="Ament-Velasquez S.L."/>
            <person name="Kruys A."/>
            <person name="Hutchinson M.I."/>
            <person name="Powell A.J."/>
            <person name="Barry K."/>
            <person name="Miller A.N."/>
            <person name="Grigoriev I.V."/>
            <person name="Debuchy R."/>
            <person name="Gladieux P."/>
            <person name="Hiltunen Thoren M."/>
            <person name="Johannesson H."/>
        </authorList>
    </citation>
    <scope>NUCLEOTIDE SEQUENCE</scope>
    <source>
        <strain evidence="3">PSN324</strain>
    </source>
</reference>
<dbReference type="PANTHER" id="PTHR47784">
    <property type="entry name" value="STEROL UPTAKE CONTROL PROTEIN 2"/>
    <property type="match status" value="1"/>
</dbReference>
<keyword evidence="1" id="KW-0539">Nucleus</keyword>
<dbReference type="Proteomes" id="UP001321749">
    <property type="component" value="Unassembled WGS sequence"/>
</dbReference>
<gene>
    <name evidence="3" type="ORF">QBC42DRAFT_261525</name>
</gene>
<dbReference type="GO" id="GO:0001228">
    <property type="term" value="F:DNA-binding transcription activator activity, RNA polymerase II-specific"/>
    <property type="evidence" value="ECO:0007669"/>
    <property type="project" value="TreeGrafter"/>
</dbReference>
<keyword evidence="4" id="KW-1185">Reference proteome</keyword>
<dbReference type="InterPro" id="IPR036864">
    <property type="entry name" value="Zn2-C6_fun-type_DNA-bd_sf"/>
</dbReference>
<sequence length="371" mass="41841">MSTAKRRKHNKSRLGCKNCKNRKIKCDEKKPSCSNCIRRHVDCDFAETESPQPGHGLSPTGLNITDLELLHNYTTTTYLTLSESPTIREFYRNTVVQVGLDCDYIMRGVLAVSGLHLAQHRQHMRDHYLAAAITHHRAASQASIPLVSHATPKNAQVLFLFSVLTTFYALGSPRKSEDALFLRENAGFPDWVYLLRGTKGFIQLAGVPTAGPMAPLFAHSTVRFRQREEAEVSSSPAYAALTELEEFIARRPLDDEALRAVYLFAIAELKKSFAQAEACAAQFEMADIFIWVFLVAEDFLPLLRTPTQEAVAIFAFFCVLLKKLDGHWWMQGWGTHLIAHVYDLLDDEGRLLVHWAVREIGWIPPPTTECI</sequence>
<dbReference type="PROSITE" id="PS50048">
    <property type="entry name" value="ZN2_CY6_FUNGAL_2"/>
    <property type="match status" value="1"/>
</dbReference>
<comment type="caution">
    <text evidence="3">The sequence shown here is derived from an EMBL/GenBank/DDBJ whole genome shotgun (WGS) entry which is preliminary data.</text>
</comment>
<dbReference type="PROSITE" id="PS00463">
    <property type="entry name" value="ZN2_CY6_FUNGAL_1"/>
    <property type="match status" value="1"/>
</dbReference>
<dbReference type="SMART" id="SM00066">
    <property type="entry name" value="GAL4"/>
    <property type="match status" value="1"/>
</dbReference>
<dbReference type="AlphaFoldDB" id="A0AAV9HX39"/>
<proteinExistence type="predicted"/>
<dbReference type="InterPro" id="IPR053157">
    <property type="entry name" value="Sterol_Uptake_Regulator"/>
</dbReference>
<dbReference type="Pfam" id="PF11951">
    <property type="entry name" value="Fungal_trans_2"/>
    <property type="match status" value="1"/>
</dbReference>
<dbReference type="EMBL" id="MU864940">
    <property type="protein sequence ID" value="KAK4465303.1"/>
    <property type="molecule type" value="Genomic_DNA"/>
</dbReference>
<protein>
    <recommendedName>
        <fullName evidence="2">Zn(2)-C6 fungal-type domain-containing protein</fullName>
    </recommendedName>
</protein>
<name>A0AAV9HX39_9PEZI</name>
<reference evidence="3" key="2">
    <citation type="submission" date="2023-06" db="EMBL/GenBank/DDBJ databases">
        <authorList>
            <consortium name="Lawrence Berkeley National Laboratory"/>
            <person name="Mondo S.J."/>
            <person name="Hensen N."/>
            <person name="Bonometti L."/>
            <person name="Westerberg I."/>
            <person name="Brannstrom I.O."/>
            <person name="Guillou S."/>
            <person name="Cros-Aarteil S."/>
            <person name="Calhoun S."/>
            <person name="Haridas S."/>
            <person name="Kuo A."/>
            <person name="Pangilinan J."/>
            <person name="Riley R."/>
            <person name="Labutti K."/>
            <person name="Andreopoulos B."/>
            <person name="Lipzen A."/>
            <person name="Chen C."/>
            <person name="Yanf M."/>
            <person name="Daum C."/>
            <person name="Ng V."/>
            <person name="Clum A."/>
            <person name="Steindorff A."/>
            <person name="Ohm R."/>
            <person name="Martin F."/>
            <person name="Silar P."/>
            <person name="Natvig D."/>
            <person name="Lalanne C."/>
            <person name="Gautier V."/>
            <person name="Ament-Velasquez S.L."/>
            <person name="Kruys A."/>
            <person name="Hutchinson M.I."/>
            <person name="Powell A.J."/>
            <person name="Barry K."/>
            <person name="Miller A.N."/>
            <person name="Grigoriev I.V."/>
            <person name="Debuchy R."/>
            <person name="Gladieux P."/>
            <person name="Thoren M.H."/>
            <person name="Johannesson H."/>
        </authorList>
    </citation>
    <scope>NUCLEOTIDE SEQUENCE</scope>
    <source>
        <strain evidence="3">PSN324</strain>
    </source>
</reference>
<evidence type="ECO:0000313" key="3">
    <source>
        <dbReference type="EMBL" id="KAK4465303.1"/>
    </source>
</evidence>
<dbReference type="InterPro" id="IPR021858">
    <property type="entry name" value="Fun_TF"/>
</dbReference>
<dbReference type="GO" id="GO:0008270">
    <property type="term" value="F:zinc ion binding"/>
    <property type="evidence" value="ECO:0007669"/>
    <property type="project" value="InterPro"/>
</dbReference>
<dbReference type="SUPFAM" id="SSF57701">
    <property type="entry name" value="Zn2/Cys6 DNA-binding domain"/>
    <property type="match status" value="1"/>
</dbReference>
<feature type="domain" description="Zn(2)-C6 fungal-type" evidence="2">
    <location>
        <begin position="15"/>
        <end position="45"/>
    </location>
</feature>